<protein>
    <submittedName>
        <fullName evidence="8">Energy-coupling factor transport system ATP-binding protein</fullName>
        <ecNumber evidence="8">3.6.3.-</ecNumber>
    </submittedName>
</protein>
<dbReference type="GO" id="GO:0016887">
    <property type="term" value="F:ATP hydrolysis activity"/>
    <property type="evidence" value="ECO:0007669"/>
    <property type="project" value="InterPro"/>
</dbReference>
<keyword evidence="8" id="KW-0378">Hydrolase</keyword>
<feature type="transmembrane region" description="Helical" evidence="6">
    <location>
        <begin position="661"/>
        <end position="683"/>
    </location>
</feature>
<gene>
    <name evidence="8" type="ORF">FHW14_003208</name>
</gene>
<evidence type="ECO:0000256" key="6">
    <source>
        <dbReference type="SAM" id="Phobius"/>
    </source>
</evidence>
<comment type="caution">
    <text evidence="8">The sequence shown here is derived from an EMBL/GenBank/DDBJ whole genome shotgun (WGS) entry which is preliminary data.</text>
</comment>
<keyword evidence="6" id="KW-1133">Transmembrane helix</keyword>
<dbReference type="GO" id="GO:0005524">
    <property type="term" value="F:ATP binding"/>
    <property type="evidence" value="ECO:0007669"/>
    <property type="project" value="UniProtKB-KW"/>
</dbReference>
<dbReference type="SMART" id="SM00382">
    <property type="entry name" value="AAA"/>
    <property type="match status" value="2"/>
</dbReference>
<dbReference type="EMBL" id="JACHVT010000007">
    <property type="protein sequence ID" value="MBB2988019.1"/>
    <property type="molecule type" value="Genomic_DNA"/>
</dbReference>
<dbReference type="PROSITE" id="PS00211">
    <property type="entry name" value="ABC_TRANSPORTER_1"/>
    <property type="match status" value="2"/>
</dbReference>
<dbReference type="GO" id="GO:0043190">
    <property type="term" value="C:ATP-binding cassette (ABC) transporter complex"/>
    <property type="evidence" value="ECO:0007669"/>
    <property type="project" value="TreeGrafter"/>
</dbReference>
<proteinExistence type="inferred from homology"/>
<evidence type="ECO:0000313" key="9">
    <source>
        <dbReference type="Proteomes" id="UP000590811"/>
    </source>
</evidence>
<feature type="region of interest" description="Disordered" evidence="5">
    <location>
        <begin position="593"/>
        <end position="625"/>
    </location>
</feature>
<feature type="transmembrane region" description="Helical" evidence="6">
    <location>
        <begin position="543"/>
        <end position="566"/>
    </location>
</feature>
<dbReference type="EC" id="3.6.3.-" evidence="8"/>
<feature type="domain" description="ABC transporter" evidence="7">
    <location>
        <begin position="22"/>
        <end position="258"/>
    </location>
</feature>
<dbReference type="InterPro" id="IPR027417">
    <property type="entry name" value="P-loop_NTPase"/>
</dbReference>
<dbReference type="InterPro" id="IPR050095">
    <property type="entry name" value="ECF_ABC_transporter_ATP-bd"/>
</dbReference>
<feature type="transmembrane region" description="Helical" evidence="6">
    <location>
        <begin position="637"/>
        <end position="655"/>
    </location>
</feature>
<dbReference type="CDD" id="cd03225">
    <property type="entry name" value="ABC_cobalt_CbiO_domain1"/>
    <property type="match status" value="2"/>
</dbReference>
<evidence type="ECO:0000256" key="2">
    <source>
        <dbReference type="ARBA" id="ARBA00022448"/>
    </source>
</evidence>
<dbReference type="InterPro" id="IPR017871">
    <property type="entry name" value="ABC_transporter-like_CS"/>
</dbReference>
<feature type="domain" description="ABC transporter" evidence="7">
    <location>
        <begin position="300"/>
        <end position="554"/>
    </location>
</feature>
<reference evidence="8 9" key="1">
    <citation type="submission" date="2020-08" db="EMBL/GenBank/DDBJ databases">
        <title>Genomic Encyclopedia of Type Strains, Phase IV (KMG-V): Genome sequencing to study the core and pangenomes of soil and plant-associated prokaryotes.</title>
        <authorList>
            <person name="Whitman W."/>
        </authorList>
    </citation>
    <scope>NUCLEOTIDE SEQUENCE [LARGE SCALE GENOMIC DNA]</scope>
    <source>
        <strain evidence="8 9">B3ACCR2</strain>
    </source>
</reference>
<dbReference type="PROSITE" id="PS50893">
    <property type="entry name" value="ABC_TRANSPORTER_2"/>
    <property type="match status" value="2"/>
</dbReference>
<dbReference type="AlphaFoldDB" id="A0A839PXE6"/>
<dbReference type="GO" id="GO:0042626">
    <property type="term" value="F:ATPase-coupled transmembrane transporter activity"/>
    <property type="evidence" value="ECO:0007669"/>
    <property type="project" value="TreeGrafter"/>
</dbReference>
<dbReference type="Proteomes" id="UP000590811">
    <property type="component" value="Unassembled WGS sequence"/>
</dbReference>
<feature type="region of interest" description="Disordered" evidence="5">
    <location>
        <begin position="358"/>
        <end position="384"/>
    </location>
</feature>
<dbReference type="Pfam" id="PF00005">
    <property type="entry name" value="ABC_tran"/>
    <property type="match status" value="2"/>
</dbReference>
<evidence type="ECO:0000256" key="5">
    <source>
        <dbReference type="SAM" id="MobiDB-lite"/>
    </source>
</evidence>
<accession>A0A839PXE6</accession>
<sequence>MSASSSELAPPLGGPSGGGALVEVRALTWRPFGRTRPVLERLDLRVEPGQRVLLAGPSGSGKSTLLRGLAGLLLTADSGELSGEVLVDGAPPQSRPGAVGLVLQDPGAGVVASSVGRDVAFGLENVSTPRDRMPAQVAAALAEVDLDLPLEAPPQTLSGGESQRLALAGALVMAPGLLLLDEPTAMLDPVSAATVRRTVEEVCRRRGLTLVVVEHRLDGWVGLTDRLVVLDARGAVVADGDPAVVLAERGDELTAQGIWVPGRADPEPLPVDLTPLDGVATGHVPSGEVVVSARGVTVEHRGARLGFDVRSVVAVRDTDLDVAAGESVALVGPSGAGKSSLMAAVGGLASPARGEVTLADGLSPDRDGRAATRGAGRGGAATADVNDWPSRDLARVVSWVPQRAATAVVGSTVRDDVLVTARALGLDAEQSARRADVLLQTLGLAHLAGVDPRLLSGGEQRRLALASAVLHGPALLLADEPTVGQDRLTWSAVTGLLDAARRGGAAVVVTTHDEGVVARADRTVRVERPAAPTAPDLPERRTLLAHAGPLALLVAALCVLPLPALLDSWRQGLAVLGVEVALGLVGLLAPRPRHRPSPSRGQLVSGEGRREVASRRGEVGEETRAPQGRLSGLARRLAPAGLAVVGVAWSAWLLGGRDLEVAAGAALRVLCLVVPSAFVLGYVDPDRLGDHLAQRVRLPARPVVAATAALQRLQSFDALWTELTTTRRVRGVQPDHGGRLSRLVGRGREAVVVTAGLLVGALGQAAALALAMDARGFADAHRRTWAGAAPWRRADTVVVIGGLLVVATAVAARLLGL</sequence>
<keyword evidence="2" id="KW-0813">Transport</keyword>
<keyword evidence="4 8" id="KW-0067">ATP-binding</keyword>
<evidence type="ECO:0000259" key="7">
    <source>
        <dbReference type="PROSITE" id="PS50893"/>
    </source>
</evidence>
<comment type="similarity">
    <text evidence="1">Belongs to the ABC transporter superfamily.</text>
</comment>
<dbReference type="RefSeq" id="WP_184511039.1">
    <property type="nucleotide sequence ID" value="NZ_JACHVT010000007.1"/>
</dbReference>
<dbReference type="Gene3D" id="3.40.50.300">
    <property type="entry name" value="P-loop containing nucleotide triphosphate hydrolases"/>
    <property type="match status" value="2"/>
</dbReference>
<name>A0A839PXE6_9MICO</name>
<dbReference type="SUPFAM" id="SSF52540">
    <property type="entry name" value="P-loop containing nucleoside triphosphate hydrolases"/>
    <property type="match status" value="2"/>
</dbReference>
<organism evidence="8 9">
    <name type="scientific">Terracoccus luteus</name>
    <dbReference type="NCBI Taxonomy" id="53356"/>
    <lineage>
        <taxon>Bacteria</taxon>
        <taxon>Bacillati</taxon>
        <taxon>Actinomycetota</taxon>
        <taxon>Actinomycetes</taxon>
        <taxon>Micrococcales</taxon>
        <taxon>Intrasporangiaceae</taxon>
        <taxon>Terracoccus</taxon>
    </lineage>
</organism>
<feature type="compositionally biased region" description="Basic and acidic residues" evidence="5">
    <location>
        <begin position="607"/>
        <end position="624"/>
    </location>
</feature>
<evidence type="ECO:0000256" key="4">
    <source>
        <dbReference type="ARBA" id="ARBA00022840"/>
    </source>
</evidence>
<dbReference type="InterPro" id="IPR003593">
    <property type="entry name" value="AAA+_ATPase"/>
</dbReference>
<evidence type="ECO:0000313" key="8">
    <source>
        <dbReference type="EMBL" id="MBB2988019.1"/>
    </source>
</evidence>
<keyword evidence="6" id="KW-0472">Membrane</keyword>
<feature type="transmembrane region" description="Helical" evidence="6">
    <location>
        <begin position="750"/>
        <end position="772"/>
    </location>
</feature>
<keyword evidence="3" id="KW-0547">Nucleotide-binding</keyword>
<dbReference type="InterPro" id="IPR003439">
    <property type="entry name" value="ABC_transporter-like_ATP-bd"/>
</dbReference>
<evidence type="ECO:0000256" key="1">
    <source>
        <dbReference type="ARBA" id="ARBA00005417"/>
    </source>
</evidence>
<keyword evidence="6" id="KW-0812">Transmembrane</keyword>
<dbReference type="PANTHER" id="PTHR43553">
    <property type="entry name" value="HEAVY METAL TRANSPORTER"/>
    <property type="match status" value="1"/>
</dbReference>
<feature type="transmembrane region" description="Helical" evidence="6">
    <location>
        <begin position="797"/>
        <end position="816"/>
    </location>
</feature>
<dbReference type="PANTHER" id="PTHR43553:SF24">
    <property type="entry name" value="ENERGY-COUPLING FACTOR TRANSPORTER ATP-BINDING PROTEIN ECFA1"/>
    <property type="match status" value="1"/>
</dbReference>
<dbReference type="InterPro" id="IPR015856">
    <property type="entry name" value="ABC_transpr_CbiO/EcfA_su"/>
</dbReference>
<evidence type="ECO:0000256" key="3">
    <source>
        <dbReference type="ARBA" id="ARBA00022741"/>
    </source>
</evidence>